<dbReference type="Proteomes" id="UP000248688">
    <property type="component" value="Chromosome"/>
</dbReference>
<dbReference type="OrthoDB" id="622552at2"/>
<dbReference type="InterPro" id="IPR018707">
    <property type="entry name" value="LpxR"/>
</dbReference>
<dbReference type="AlphaFoldDB" id="A0A2Z4IGJ1"/>
<feature type="signal peptide" evidence="1">
    <location>
        <begin position="1"/>
        <end position="23"/>
    </location>
</feature>
<organism evidence="2 3">
    <name type="scientific">Echinicola strongylocentroti</name>
    <dbReference type="NCBI Taxonomy" id="1795355"/>
    <lineage>
        <taxon>Bacteria</taxon>
        <taxon>Pseudomonadati</taxon>
        <taxon>Bacteroidota</taxon>
        <taxon>Cytophagia</taxon>
        <taxon>Cytophagales</taxon>
        <taxon>Cyclobacteriaceae</taxon>
        <taxon>Echinicola</taxon>
    </lineage>
</organism>
<reference evidence="2 3" key="1">
    <citation type="submission" date="2018-06" db="EMBL/GenBank/DDBJ databases">
        <title>Echinicola strongylocentroti sp. nov., isolated from a sea urchin Strongylocentrotus intermedius.</title>
        <authorList>
            <person name="Bae S.S."/>
        </authorList>
    </citation>
    <scope>NUCLEOTIDE SEQUENCE [LARGE SCALE GENOMIC DNA]</scope>
    <source>
        <strain evidence="2 3">MEBiC08714</strain>
    </source>
</reference>
<dbReference type="Pfam" id="PF09982">
    <property type="entry name" value="LpxR"/>
    <property type="match status" value="1"/>
</dbReference>
<dbReference type="InterPro" id="IPR037107">
    <property type="entry name" value="Put_OMP_sf"/>
</dbReference>
<name>A0A2Z4IGJ1_9BACT</name>
<keyword evidence="1" id="KW-0732">Signal</keyword>
<dbReference type="EMBL" id="CP030041">
    <property type="protein sequence ID" value="AWW30094.1"/>
    <property type="molecule type" value="Genomic_DNA"/>
</dbReference>
<dbReference type="KEGG" id="est:DN752_08120"/>
<proteinExistence type="predicted"/>
<evidence type="ECO:0000313" key="3">
    <source>
        <dbReference type="Proteomes" id="UP000248688"/>
    </source>
</evidence>
<sequence>MKKLKQIFFFLCFLYFSLQITFAQEGKEKIRKHQFSLQVDNDALAFTHFDRYYTHGVFLAYSHYLSRDSRLHARISQQIYTPEKYTSEDIRIYDRPYAGVLFGEVGYQYLMDRGWLRGDLLLGKIGPGSKAEDVQVWYHTLFGFPQPKGWKYQIQSGGLVNLKLQAAFNVVRTRKFEFWLQPNVAMGNYDRSLGLTPSIRIGKFNTAKNSFISGSRVGRSARREAYFQAGVHYKRVYWNATLQGTSESSAFDLATMDPIKSVSEYFAQLVVAYPKVGFAYRFFYRTQETTLAEGQLLGSLYFYYTF</sequence>
<gene>
    <name evidence="2" type="ORF">DN752_08120</name>
</gene>
<accession>A0A2Z4IGJ1</accession>
<feature type="chain" id="PRO_5016414677" evidence="1">
    <location>
        <begin position="24"/>
        <end position="306"/>
    </location>
</feature>
<dbReference type="Gene3D" id="2.40.128.140">
    <property type="entry name" value="Outer membrane protein"/>
    <property type="match status" value="1"/>
</dbReference>
<keyword evidence="3" id="KW-1185">Reference proteome</keyword>
<evidence type="ECO:0000313" key="2">
    <source>
        <dbReference type="EMBL" id="AWW30094.1"/>
    </source>
</evidence>
<protein>
    <submittedName>
        <fullName evidence="2">Lipid A deacylase LpxR family protein</fullName>
    </submittedName>
</protein>
<dbReference type="RefSeq" id="WP_112783481.1">
    <property type="nucleotide sequence ID" value="NZ_CP030041.1"/>
</dbReference>
<evidence type="ECO:0000256" key="1">
    <source>
        <dbReference type="SAM" id="SignalP"/>
    </source>
</evidence>